<protein>
    <submittedName>
        <fullName evidence="2">Selenocysteine lyase/Cysteine desulfurase</fullName>
    </submittedName>
</protein>
<dbReference type="SUPFAM" id="SSF53383">
    <property type="entry name" value="PLP-dependent transferases"/>
    <property type="match status" value="1"/>
</dbReference>
<organism evidence="2 3">
    <name type="scientific">Actinacidiphila guanduensis</name>
    <dbReference type="NCBI Taxonomy" id="310781"/>
    <lineage>
        <taxon>Bacteria</taxon>
        <taxon>Bacillati</taxon>
        <taxon>Actinomycetota</taxon>
        <taxon>Actinomycetes</taxon>
        <taxon>Kitasatosporales</taxon>
        <taxon>Streptomycetaceae</taxon>
        <taxon>Actinacidiphila</taxon>
    </lineage>
</organism>
<dbReference type="RefSeq" id="WP_093788132.1">
    <property type="nucleotide sequence ID" value="NZ_FNIE01000022.1"/>
</dbReference>
<dbReference type="STRING" id="310781.SAMN05216259_12222"/>
<dbReference type="InterPro" id="IPR015424">
    <property type="entry name" value="PyrdxlP-dep_Trfase"/>
</dbReference>
<proteinExistence type="predicted"/>
<dbReference type="PANTHER" id="PTHR43686:SF1">
    <property type="entry name" value="AMINOTRAN_5 DOMAIN-CONTAINING PROTEIN"/>
    <property type="match status" value="1"/>
</dbReference>
<dbReference type="InterPro" id="IPR000192">
    <property type="entry name" value="Aminotrans_V_dom"/>
</dbReference>
<dbReference type="Gene3D" id="3.40.640.10">
    <property type="entry name" value="Type I PLP-dependent aspartate aminotransferase-like (Major domain)"/>
    <property type="match status" value="1"/>
</dbReference>
<reference evidence="2 3" key="1">
    <citation type="submission" date="2016-10" db="EMBL/GenBank/DDBJ databases">
        <authorList>
            <person name="de Groot N.N."/>
        </authorList>
    </citation>
    <scope>NUCLEOTIDE SEQUENCE [LARGE SCALE GENOMIC DNA]</scope>
    <source>
        <strain evidence="2 3">CGMCC 4.2022</strain>
    </source>
</reference>
<dbReference type="InterPro" id="IPR015422">
    <property type="entry name" value="PyrdxlP-dep_Trfase_small"/>
</dbReference>
<gene>
    <name evidence="2" type="ORF">SAMN05216259_12222</name>
</gene>
<feature type="domain" description="Aminotransferase class V" evidence="1">
    <location>
        <begin position="51"/>
        <end position="422"/>
    </location>
</feature>
<evidence type="ECO:0000259" key="1">
    <source>
        <dbReference type="Pfam" id="PF00266"/>
    </source>
</evidence>
<dbReference type="GO" id="GO:0016829">
    <property type="term" value="F:lyase activity"/>
    <property type="evidence" value="ECO:0007669"/>
    <property type="project" value="UniProtKB-KW"/>
</dbReference>
<dbReference type="OrthoDB" id="9804366at2"/>
<dbReference type="AlphaFoldDB" id="A0A1H0RIZ1"/>
<evidence type="ECO:0000313" key="3">
    <source>
        <dbReference type="Proteomes" id="UP000199341"/>
    </source>
</evidence>
<dbReference type="PANTHER" id="PTHR43686">
    <property type="entry name" value="SULFURTRANSFERASE-RELATED"/>
    <property type="match status" value="1"/>
</dbReference>
<evidence type="ECO:0000313" key="2">
    <source>
        <dbReference type="EMBL" id="SDP28858.1"/>
    </source>
</evidence>
<dbReference type="Proteomes" id="UP000199341">
    <property type="component" value="Unassembled WGS sequence"/>
</dbReference>
<keyword evidence="2" id="KW-0456">Lyase</keyword>
<dbReference type="Gene3D" id="3.90.1150.10">
    <property type="entry name" value="Aspartate Aminotransferase, domain 1"/>
    <property type="match status" value="1"/>
</dbReference>
<dbReference type="InterPro" id="IPR015421">
    <property type="entry name" value="PyrdxlP-dep_Trfase_major"/>
</dbReference>
<sequence length="578" mass="62740">MAPHAVGDRPLPGPARTAATSALLERMRSGVIGEGEVWRGPYGPRRITYADYTASGRALDFIEDFVRDAVLPRYANTHTESSATGLQTTRLREDARRLIHEAVGGTEDDLVLFCGSGATAAVNKLVAILGLTRPHHRQTGPGARRGADQRPVVLIGPYEHHSNELPWRESAADVVTIAADADGRVDLDDLQRQLRRHWDRPLVIGSFSAASNVTGILTDADRIAEILHAHGALSFWDYAAAGPYVDIRVGPSAPGARDHKDAVFLSPHKFIGGPQTPGVLVVKKNLVRSPVPAMPGGGTVAFVGPEQHRYLDDPVAREEGGTPAIVESIRAGLVFQLKQAVGADVIRGLEEDLWQRVLERWSRHEAIDVLGNPRAPRLPIVSFRIRSGGRFLHHNFVVAVLSDLFGIQARGGCSCAGPYGHRLLAVGPAESDAFRDEIVGCGYEGIKPGWCRVNFHYLMSPAVRDYVVEAVELVAAHGHRLLPDYRFDPRTGLWRHIRTPDEPPLRLGDLGYDADGRLTRPAAPPRMGEEALAAHLADARSLLAARADHVPDGPTGMPDSFETLRWFPLPPVCLAPAG</sequence>
<dbReference type="EMBL" id="FNIE01000022">
    <property type="protein sequence ID" value="SDP28858.1"/>
    <property type="molecule type" value="Genomic_DNA"/>
</dbReference>
<keyword evidence="3" id="KW-1185">Reference proteome</keyword>
<dbReference type="Pfam" id="PF00266">
    <property type="entry name" value="Aminotran_5"/>
    <property type="match status" value="1"/>
</dbReference>
<name>A0A1H0RIZ1_9ACTN</name>
<accession>A0A1H0RIZ1</accession>